<dbReference type="AlphaFoldDB" id="A0A4C1ZTF8"/>
<proteinExistence type="predicted"/>
<name>A0A4C1ZTF8_EUMVA</name>
<organism evidence="1 2">
    <name type="scientific">Eumeta variegata</name>
    <name type="common">Bagworm moth</name>
    <name type="synonym">Eumeta japonica</name>
    <dbReference type="NCBI Taxonomy" id="151549"/>
    <lineage>
        <taxon>Eukaryota</taxon>
        <taxon>Metazoa</taxon>
        <taxon>Ecdysozoa</taxon>
        <taxon>Arthropoda</taxon>
        <taxon>Hexapoda</taxon>
        <taxon>Insecta</taxon>
        <taxon>Pterygota</taxon>
        <taxon>Neoptera</taxon>
        <taxon>Endopterygota</taxon>
        <taxon>Lepidoptera</taxon>
        <taxon>Glossata</taxon>
        <taxon>Ditrysia</taxon>
        <taxon>Tineoidea</taxon>
        <taxon>Psychidae</taxon>
        <taxon>Oiketicinae</taxon>
        <taxon>Eumeta</taxon>
    </lineage>
</organism>
<sequence length="67" mass="8067">MGIVVSVHHHIEHRRRFSPDVPEFVVLQVQRKMQLRFDAQYLMQCTPTWSTDSDLKWHVIKALFLYT</sequence>
<accession>A0A4C1ZTF8</accession>
<reference evidence="1 2" key="1">
    <citation type="journal article" date="2019" name="Commun. Biol.">
        <title>The bagworm genome reveals a unique fibroin gene that provides high tensile strength.</title>
        <authorList>
            <person name="Kono N."/>
            <person name="Nakamura H."/>
            <person name="Ohtoshi R."/>
            <person name="Tomita M."/>
            <person name="Numata K."/>
            <person name="Arakawa K."/>
        </authorList>
    </citation>
    <scope>NUCLEOTIDE SEQUENCE [LARGE SCALE GENOMIC DNA]</scope>
</reference>
<evidence type="ECO:0000313" key="1">
    <source>
        <dbReference type="EMBL" id="GBP92191.1"/>
    </source>
</evidence>
<protein>
    <submittedName>
        <fullName evidence="1">Uncharacterized protein</fullName>
    </submittedName>
</protein>
<dbReference type="EMBL" id="BGZK01002247">
    <property type="protein sequence ID" value="GBP92191.1"/>
    <property type="molecule type" value="Genomic_DNA"/>
</dbReference>
<gene>
    <name evidence="1" type="ORF">EVAR_37991_1</name>
</gene>
<dbReference type="Proteomes" id="UP000299102">
    <property type="component" value="Unassembled WGS sequence"/>
</dbReference>
<keyword evidence="2" id="KW-1185">Reference proteome</keyword>
<dbReference type="OrthoDB" id="5987936at2759"/>
<comment type="caution">
    <text evidence="1">The sequence shown here is derived from an EMBL/GenBank/DDBJ whole genome shotgun (WGS) entry which is preliminary data.</text>
</comment>
<evidence type="ECO:0000313" key="2">
    <source>
        <dbReference type="Proteomes" id="UP000299102"/>
    </source>
</evidence>